<dbReference type="GO" id="GO:0005737">
    <property type="term" value="C:cytoplasm"/>
    <property type="evidence" value="ECO:0007669"/>
    <property type="project" value="UniProtKB-SubCell"/>
</dbReference>
<dbReference type="EC" id="6.1.1.19" evidence="10"/>
<evidence type="ECO:0000256" key="9">
    <source>
        <dbReference type="ARBA" id="ARBA00049339"/>
    </source>
</evidence>
<feature type="short sequence motif" description="'HIGH' region" evidence="10">
    <location>
        <begin position="125"/>
        <end position="135"/>
    </location>
</feature>
<evidence type="ECO:0000256" key="7">
    <source>
        <dbReference type="ARBA" id="ARBA00022917"/>
    </source>
</evidence>
<proteinExistence type="inferred from homology"/>
<dbReference type="InterPro" id="IPR001278">
    <property type="entry name" value="Arg-tRNA-ligase"/>
</dbReference>
<evidence type="ECO:0000259" key="13">
    <source>
        <dbReference type="SMART" id="SM01016"/>
    </source>
</evidence>
<keyword evidence="8 10" id="KW-0030">Aminoacyl-tRNA synthetase</keyword>
<evidence type="ECO:0000256" key="10">
    <source>
        <dbReference type="HAMAP-Rule" id="MF_00123"/>
    </source>
</evidence>
<comment type="similarity">
    <text evidence="2 10 11">Belongs to the class-I aminoacyl-tRNA synthetase family.</text>
</comment>
<dbReference type="PANTHER" id="PTHR11956">
    <property type="entry name" value="ARGINYL-TRNA SYNTHETASE"/>
    <property type="match status" value="1"/>
</dbReference>
<comment type="subcellular location">
    <subcellularLocation>
        <location evidence="1 10">Cytoplasm</location>
    </subcellularLocation>
</comment>
<dbReference type="InterPro" id="IPR005148">
    <property type="entry name" value="Arg-tRNA-synth_N"/>
</dbReference>
<evidence type="ECO:0000256" key="6">
    <source>
        <dbReference type="ARBA" id="ARBA00022840"/>
    </source>
</evidence>
<dbReference type="SUPFAM" id="SSF55190">
    <property type="entry name" value="Arginyl-tRNA synthetase (ArgRS), N-terminal 'additional' domain"/>
    <property type="match status" value="1"/>
</dbReference>
<dbReference type="SUPFAM" id="SSF47323">
    <property type="entry name" value="Anticodon-binding domain of a subclass of class I aminoacyl-tRNA synthetases"/>
    <property type="match status" value="1"/>
</dbReference>
<dbReference type="SMART" id="SM01016">
    <property type="entry name" value="Arg_tRNA_synt_N"/>
    <property type="match status" value="1"/>
</dbReference>
<accession>H5ST69</accession>
<evidence type="ECO:0000259" key="12">
    <source>
        <dbReference type="SMART" id="SM00836"/>
    </source>
</evidence>
<dbReference type="InterPro" id="IPR014729">
    <property type="entry name" value="Rossmann-like_a/b/a_fold"/>
</dbReference>
<evidence type="ECO:0000256" key="2">
    <source>
        <dbReference type="ARBA" id="ARBA00005594"/>
    </source>
</evidence>
<feature type="domain" description="DALR anticodon binding" evidence="12">
    <location>
        <begin position="483"/>
        <end position="600"/>
    </location>
</feature>
<dbReference type="Gene3D" id="3.40.50.620">
    <property type="entry name" value="HUPs"/>
    <property type="match status" value="1"/>
</dbReference>
<dbReference type="InterPro" id="IPR001412">
    <property type="entry name" value="aa-tRNA-synth_I_CS"/>
</dbReference>
<dbReference type="GO" id="GO:0004814">
    <property type="term" value="F:arginine-tRNA ligase activity"/>
    <property type="evidence" value="ECO:0007669"/>
    <property type="project" value="UniProtKB-UniRule"/>
</dbReference>
<keyword evidence="7 10" id="KW-0648">Protein biosynthesis</keyword>
<keyword evidence="6 10" id="KW-0067">ATP-binding</keyword>
<evidence type="ECO:0000256" key="3">
    <source>
        <dbReference type="ARBA" id="ARBA00022490"/>
    </source>
</evidence>
<dbReference type="InterPro" id="IPR036695">
    <property type="entry name" value="Arg-tRNA-synth_N_sf"/>
</dbReference>
<dbReference type="Pfam" id="PF03485">
    <property type="entry name" value="Arg_tRNA_synt_N"/>
    <property type="match status" value="1"/>
</dbReference>
<dbReference type="PRINTS" id="PR01038">
    <property type="entry name" value="TRNASYNTHARG"/>
</dbReference>
<dbReference type="Gene3D" id="1.10.730.10">
    <property type="entry name" value="Isoleucyl-tRNA Synthetase, Domain 1"/>
    <property type="match status" value="1"/>
</dbReference>
<dbReference type="PROSITE" id="PS00178">
    <property type="entry name" value="AA_TRNA_LIGASE_I"/>
    <property type="match status" value="1"/>
</dbReference>
<evidence type="ECO:0000256" key="1">
    <source>
        <dbReference type="ARBA" id="ARBA00004496"/>
    </source>
</evidence>
<keyword evidence="4 10" id="KW-0436">Ligase</keyword>
<evidence type="ECO:0000256" key="8">
    <source>
        <dbReference type="ARBA" id="ARBA00023146"/>
    </source>
</evidence>
<dbReference type="Gene3D" id="3.30.1360.70">
    <property type="entry name" value="Arginyl tRNA synthetase N-terminal domain"/>
    <property type="match status" value="1"/>
</dbReference>
<dbReference type="NCBIfam" id="TIGR00456">
    <property type="entry name" value="argS"/>
    <property type="match status" value="1"/>
</dbReference>
<evidence type="ECO:0000256" key="4">
    <source>
        <dbReference type="ARBA" id="ARBA00022598"/>
    </source>
</evidence>
<dbReference type="EMBL" id="AP011802">
    <property type="protein sequence ID" value="BAL59355.1"/>
    <property type="molecule type" value="Genomic_DNA"/>
</dbReference>
<dbReference type="AlphaFoldDB" id="H5ST69"/>
<sequence>MLRELVRERLQETIQKLYGLSVPVEISVPEKPEFGDLSSTIAFALKAQLSRAPRQIAEEIKASLAYGPGEAWFEKIEVVGPGFINFFLKPETIHRALWEILTQGHDYGTLKIGQGKRAQVEFVSANPTGPLTIGHCRQAVLGDVISRLLENAGYDVTREYYYNDAGRQMKLLGESVRARYLELLGKPVSFPEEGYHGEYIYEIARKIQQQHGESWADAAVEQFTEFAERELFTEIKQTLSRLFRLPPERVFDVYYNESWLQTSSGLHTVLPAAAREKVIVTSAQVLQWLHELGLAYEKDGAIWFKATALGRPQDRVLVRSHTGEPTYRLPDMAYHANKLLRGFDLIIDIFGADHQDTYQDVLAAVRALWEGGKLPKECTPDKIRVLIHQWVNLLRGGQPVKMSKRMATFVTIDELIDEIKHASLEVHLRRPQAGEGEQSRRSLEDFAVNVVRFFLLMRSPDSHVNFDLDLAKSQSKDNPVYYVMYAYTRIKSIFEKLGELPEVGKADLAILCEQAELNLIKKLDEFPQVVHEATEHLAPHFLANYAHELAGLFHDFYEKYRVLDETNPERMKARLALCRAVQIVLERAFALLGLKAPERM</sequence>
<dbReference type="Pfam" id="PF00750">
    <property type="entry name" value="tRNA-synt_1d"/>
    <property type="match status" value="1"/>
</dbReference>
<dbReference type="Pfam" id="PF05746">
    <property type="entry name" value="DALR_1"/>
    <property type="match status" value="1"/>
</dbReference>
<keyword evidence="5 10" id="KW-0547">Nucleotide-binding</keyword>
<organism evidence="14">
    <name type="scientific">Acetithermum autotrophicum</name>
    <dbReference type="NCBI Taxonomy" id="1446466"/>
    <lineage>
        <taxon>Bacteria</taxon>
        <taxon>Candidatus Bipolaricaulota</taxon>
        <taxon>Candidatus Acetithermum</taxon>
    </lineage>
</organism>
<evidence type="ECO:0000256" key="11">
    <source>
        <dbReference type="RuleBase" id="RU363038"/>
    </source>
</evidence>
<name>H5ST69_ACEAU</name>
<dbReference type="InterPro" id="IPR008909">
    <property type="entry name" value="DALR_anticod-bd"/>
</dbReference>
<evidence type="ECO:0000313" key="14">
    <source>
        <dbReference type="EMBL" id="BAL59355.1"/>
    </source>
</evidence>
<gene>
    <name evidence="10" type="primary">argS</name>
    <name evidence="14" type="ORF">HGMM_OP3C510</name>
</gene>
<dbReference type="InterPro" id="IPR035684">
    <property type="entry name" value="ArgRS_core"/>
</dbReference>
<dbReference type="InterPro" id="IPR009080">
    <property type="entry name" value="tRNAsynth_Ia_anticodon-bd"/>
</dbReference>
<feature type="domain" description="Arginyl tRNA synthetase N-terminal" evidence="13">
    <location>
        <begin position="4"/>
        <end position="88"/>
    </location>
</feature>
<dbReference type="GO" id="GO:0006420">
    <property type="term" value="P:arginyl-tRNA aminoacylation"/>
    <property type="evidence" value="ECO:0007669"/>
    <property type="project" value="UniProtKB-UniRule"/>
</dbReference>
<keyword evidence="3 10" id="KW-0963">Cytoplasm</keyword>
<dbReference type="FunFam" id="1.10.730.10:FF:000008">
    <property type="entry name" value="Arginine--tRNA ligase"/>
    <property type="match status" value="1"/>
</dbReference>
<dbReference type="SMART" id="SM00836">
    <property type="entry name" value="DALR_1"/>
    <property type="match status" value="1"/>
</dbReference>
<evidence type="ECO:0000256" key="5">
    <source>
        <dbReference type="ARBA" id="ARBA00022741"/>
    </source>
</evidence>
<protein>
    <recommendedName>
        <fullName evidence="10">Arginine--tRNA ligase</fullName>
        <ecNumber evidence="10">6.1.1.19</ecNumber>
    </recommendedName>
    <alternativeName>
        <fullName evidence="10">Arginyl-tRNA synthetase</fullName>
        <shortName evidence="10">ArgRS</shortName>
    </alternativeName>
</protein>
<dbReference type="SUPFAM" id="SSF52374">
    <property type="entry name" value="Nucleotidylyl transferase"/>
    <property type="match status" value="1"/>
</dbReference>
<comment type="subunit">
    <text evidence="10">Monomer.</text>
</comment>
<reference evidence="14" key="1">
    <citation type="journal article" date="2005" name="Environ. Microbiol.">
        <title>Genetic and functional properties of uncultivated thermophilic crenarchaeotes from a subsurface gold mine as revealed by analysis of genome fragments.</title>
        <authorList>
            <person name="Nunoura T."/>
            <person name="Hirayama H."/>
            <person name="Takami H."/>
            <person name="Oida H."/>
            <person name="Nishi S."/>
            <person name="Shimamura S."/>
            <person name="Suzuki Y."/>
            <person name="Inagaki F."/>
            <person name="Takai K."/>
            <person name="Nealson K.H."/>
            <person name="Horikoshi K."/>
        </authorList>
    </citation>
    <scope>NUCLEOTIDE SEQUENCE</scope>
</reference>
<dbReference type="GO" id="GO:0005524">
    <property type="term" value="F:ATP binding"/>
    <property type="evidence" value="ECO:0007669"/>
    <property type="project" value="UniProtKB-UniRule"/>
</dbReference>
<dbReference type="HAMAP" id="MF_00123">
    <property type="entry name" value="Arg_tRNA_synth"/>
    <property type="match status" value="1"/>
</dbReference>
<dbReference type="CDD" id="cd00671">
    <property type="entry name" value="ArgRS_core"/>
    <property type="match status" value="1"/>
</dbReference>
<dbReference type="PANTHER" id="PTHR11956:SF5">
    <property type="entry name" value="ARGININE--TRNA LIGASE, CYTOPLASMIC"/>
    <property type="match status" value="1"/>
</dbReference>
<reference evidence="14" key="2">
    <citation type="journal article" date="2012" name="PLoS ONE">
        <title>A Deeply Branching Thermophilic Bacterium with an Ancient Acetyl-CoA Pathway Dominates a Subsurface Ecosystem.</title>
        <authorList>
            <person name="Takami H."/>
            <person name="Noguchi H."/>
            <person name="Takaki Y."/>
            <person name="Uchiyama I."/>
            <person name="Toyoda A."/>
            <person name="Nishi S."/>
            <person name="Chee G.-J."/>
            <person name="Arai W."/>
            <person name="Nunoura T."/>
            <person name="Itoh T."/>
            <person name="Hattori M."/>
            <person name="Takai K."/>
        </authorList>
    </citation>
    <scope>NUCLEOTIDE SEQUENCE</scope>
</reference>
<comment type="catalytic activity">
    <reaction evidence="9 10">
        <text>tRNA(Arg) + L-arginine + ATP = L-arginyl-tRNA(Arg) + AMP + diphosphate</text>
        <dbReference type="Rhea" id="RHEA:20301"/>
        <dbReference type="Rhea" id="RHEA-COMP:9658"/>
        <dbReference type="Rhea" id="RHEA-COMP:9673"/>
        <dbReference type="ChEBI" id="CHEBI:30616"/>
        <dbReference type="ChEBI" id="CHEBI:32682"/>
        <dbReference type="ChEBI" id="CHEBI:33019"/>
        <dbReference type="ChEBI" id="CHEBI:78442"/>
        <dbReference type="ChEBI" id="CHEBI:78513"/>
        <dbReference type="ChEBI" id="CHEBI:456215"/>
        <dbReference type="EC" id="6.1.1.19"/>
    </reaction>
</comment>